<evidence type="ECO:0000313" key="4">
    <source>
        <dbReference type="EMBL" id="RHH08777.1"/>
    </source>
</evidence>
<proteinExistence type="predicted"/>
<feature type="transmembrane region" description="Helical" evidence="2">
    <location>
        <begin position="18"/>
        <end position="34"/>
    </location>
</feature>
<evidence type="ECO:0000313" key="5">
    <source>
        <dbReference type="Proteomes" id="UP000036847"/>
    </source>
</evidence>
<reference evidence="3 5" key="3">
    <citation type="submission" date="2019-03" db="EMBL/GenBank/DDBJ databases">
        <title>Complete genome assembly of MDR B. fragilis.</title>
        <authorList>
            <person name="Sydenham T.V."/>
            <person name="Hasman H."/>
            <person name="Justesen U.S."/>
        </authorList>
    </citation>
    <scope>NUCLEOTIDE SEQUENCE [LARGE SCALE GENOMIC DNA]</scope>
    <source>
        <strain evidence="3 5">DCMSKEJBY0001B</strain>
    </source>
</reference>
<gene>
    <name evidence="4" type="ORF">DW228_16395</name>
    <name evidence="3" type="ORF">EC80_013525</name>
</gene>
<dbReference type="RefSeq" id="WP_032536385.1">
    <property type="nucleotide sequence ID" value="NZ_CP036546.1"/>
</dbReference>
<reference evidence="4 6" key="2">
    <citation type="submission" date="2018-08" db="EMBL/GenBank/DDBJ databases">
        <title>A genome reference for cultivated species of the human gut microbiota.</title>
        <authorList>
            <person name="Zou Y."/>
            <person name="Xue W."/>
            <person name="Luo G."/>
        </authorList>
    </citation>
    <scope>NUCLEOTIDE SEQUENCE [LARGE SCALE GENOMIC DNA]</scope>
    <source>
        <strain evidence="4 6">AM18-6</strain>
    </source>
</reference>
<dbReference type="Proteomes" id="UP000036847">
    <property type="component" value="Chromosome"/>
</dbReference>
<evidence type="ECO:0000256" key="1">
    <source>
        <dbReference type="SAM" id="MobiDB-lite"/>
    </source>
</evidence>
<keyword evidence="2" id="KW-0812">Transmembrane</keyword>
<keyword evidence="2" id="KW-0472">Membrane</keyword>
<name>A0A396BR27_BACFG</name>
<reference evidence="3" key="1">
    <citation type="book" date="2014" name="THE 24TH EUROPEAN CONGRESS OF CLINICAL MICROBIOLOGY AND INFECTIOUS DISEASES" publisher="ECCMID 2014" city="Barcelona, Spain">
        <title>Identification of resistance genes in three multidrug-resistant Bacteroides fragilis isolates by whole genome sequencing.</title>
        <editorList>
            <person name="Unknown"/>
            <person name="A."/>
        </editorList>
        <authorList>
            <person name="Sydenham T.V."/>
            <person name="Hasman H."/>
            <person name="Wang M."/>
            <person name="Soki J."/>
            <person name="Nagy E."/>
            <person name="Justesen U.S."/>
        </authorList>
    </citation>
    <scope>NUCLEOTIDE SEQUENCE</scope>
    <source>
        <strain evidence="3">DCMSKEJBY0001B</strain>
    </source>
</reference>
<dbReference type="EMBL" id="QRJE01000027">
    <property type="protein sequence ID" value="RHH08777.1"/>
    <property type="molecule type" value="Genomic_DNA"/>
</dbReference>
<keyword evidence="2" id="KW-1133">Transmembrane helix</keyword>
<organism evidence="4 6">
    <name type="scientific">Bacteroides fragilis</name>
    <dbReference type="NCBI Taxonomy" id="817"/>
    <lineage>
        <taxon>Bacteria</taxon>
        <taxon>Pseudomonadati</taxon>
        <taxon>Bacteroidota</taxon>
        <taxon>Bacteroidia</taxon>
        <taxon>Bacteroidales</taxon>
        <taxon>Bacteroidaceae</taxon>
        <taxon>Bacteroides</taxon>
    </lineage>
</organism>
<dbReference type="AlphaFoldDB" id="A0A396BR27"/>
<evidence type="ECO:0000313" key="6">
    <source>
        <dbReference type="Proteomes" id="UP000266644"/>
    </source>
</evidence>
<protein>
    <submittedName>
        <fullName evidence="4">Uncharacterized protein</fullName>
    </submittedName>
</protein>
<evidence type="ECO:0000256" key="2">
    <source>
        <dbReference type="SAM" id="Phobius"/>
    </source>
</evidence>
<dbReference type="EMBL" id="CP036546">
    <property type="protein sequence ID" value="QCQ45804.1"/>
    <property type="molecule type" value="Genomic_DNA"/>
</dbReference>
<sequence length="62" mass="7131">MTIQEIINEIKELSGSDILFLSFYCGVILILSIYRSDEKASVDGEEKKEKPKNTENYSKENE</sequence>
<evidence type="ECO:0000313" key="3">
    <source>
        <dbReference type="EMBL" id="QCQ45804.1"/>
    </source>
</evidence>
<accession>A0A396BR27</accession>
<feature type="region of interest" description="Disordered" evidence="1">
    <location>
        <begin position="37"/>
        <end position="62"/>
    </location>
</feature>
<dbReference type="Proteomes" id="UP000266644">
    <property type="component" value="Unassembled WGS sequence"/>
</dbReference>